<accession>A0ACB8RE41</accession>
<evidence type="ECO:0000313" key="1">
    <source>
        <dbReference type="EMBL" id="KAI0042348.1"/>
    </source>
</evidence>
<organism evidence="1 2">
    <name type="scientific">Auriscalpium vulgare</name>
    <dbReference type="NCBI Taxonomy" id="40419"/>
    <lineage>
        <taxon>Eukaryota</taxon>
        <taxon>Fungi</taxon>
        <taxon>Dikarya</taxon>
        <taxon>Basidiomycota</taxon>
        <taxon>Agaricomycotina</taxon>
        <taxon>Agaricomycetes</taxon>
        <taxon>Russulales</taxon>
        <taxon>Auriscalpiaceae</taxon>
        <taxon>Auriscalpium</taxon>
    </lineage>
</organism>
<reference evidence="1" key="2">
    <citation type="journal article" date="2022" name="New Phytol.">
        <title>Evolutionary transition to the ectomycorrhizal habit in the genomes of a hyperdiverse lineage of mushroom-forming fungi.</title>
        <authorList>
            <person name="Looney B."/>
            <person name="Miyauchi S."/>
            <person name="Morin E."/>
            <person name="Drula E."/>
            <person name="Courty P.E."/>
            <person name="Kohler A."/>
            <person name="Kuo A."/>
            <person name="LaButti K."/>
            <person name="Pangilinan J."/>
            <person name="Lipzen A."/>
            <person name="Riley R."/>
            <person name="Andreopoulos W."/>
            <person name="He G."/>
            <person name="Johnson J."/>
            <person name="Nolan M."/>
            <person name="Tritt A."/>
            <person name="Barry K.W."/>
            <person name="Grigoriev I.V."/>
            <person name="Nagy L.G."/>
            <person name="Hibbett D."/>
            <person name="Henrissat B."/>
            <person name="Matheny P.B."/>
            <person name="Labbe J."/>
            <person name="Martin F.M."/>
        </authorList>
    </citation>
    <scope>NUCLEOTIDE SEQUENCE</scope>
    <source>
        <strain evidence="1">FP105234-sp</strain>
    </source>
</reference>
<keyword evidence="2" id="KW-1185">Reference proteome</keyword>
<gene>
    <name evidence="1" type="ORF">FA95DRAFT_584672</name>
</gene>
<comment type="caution">
    <text evidence="1">The sequence shown here is derived from an EMBL/GenBank/DDBJ whole genome shotgun (WGS) entry which is preliminary data.</text>
</comment>
<dbReference type="Proteomes" id="UP000814033">
    <property type="component" value="Unassembled WGS sequence"/>
</dbReference>
<dbReference type="EMBL" id="MU276070">
    <property type="protein sequence ID" value="KAI0042348.1"/>
    <property type="molecule type" value="Genomic_DNA"/>
</dbReference>
<protein>
    <submittedName>
        <fullName evidence="1">Uncharacterized protein</fullName>
    </submittedName>
</protein>
<sequence>MEAVVVPRSLDVGAGAMQLQPLRTSAILALPSTPARFKTIWSDKFSAHSPRAASSSTQSTASALGSGLKASGGRTTRPDADILPTVLRTLEAGKTSSRAFRAATEVAVTTLEVSCAPRRVLGRELTSRFSGVSSALYPTAHRLEQRRHRSSTDAIGASRRHQTALARAEDPSVGAQAAAAGVAVVCHPDERDGFATPQECPPLPAVHGSLRRGTQQARLSVIAGPRVKYEPRRASRAAEVHAKRAYTRIYPAPPVILPF</sequence>
<reference evidence="1" key="1">
    <citation type="submission" date="2021-02" db="EMBL/GenBank/DDBJ databases">
        <authorList>
            <consortium name="DOE Joint Genome Institute"/>
            <person name="Ahrendt S."/>
            <person name="Looney B.P."/>
            <person name="Miyauchi S."/>
            <person name="Morin E."/>
            <person name="Drula E."/>
            <person name="Courty P.E."/>
            <person name="Chicoki N."/>
            <person name="Fauchery L."/>
            <person name="Kohler A."/>
            <person name="Kuo A."/>
            <person name="Labutti K."/>
            <person name="Pangilinan J."/>
            <person name="Lipzen A."/>
            <person name="Riley R."/>
            <person name="Andreopoulos W."/>
            <person name="He G."/>
            <person name="Johnson J."/>
            <person name="Barry K.W."/>
            <person name="Grigoriev I.V."/>
            <person name="Nagy L."/>
            <person name="Hibbett D."/>
            <person name="Henrissat B."/>
            <person name="Matheny P.B."/>
            <person name="Labbe J."/>
            <person name="Martin F."/>
        </authorList>
    </citation>
    <scope>NUCLEOTIDE SEQUENCE</scope>
    <source>
        <strain evidence="1">FP105234-sp</strain>
    </source>
</reference>
<evidence type="ECO:0000313" key="2">
    <source>
        <dbReference type="Proteomes" id="UP000814033"/>
    </source>
</evidence>
<proteinExistence type="predicted"/>
<name>A0ACB8RE41_9AGAM</name>